<dbReference type="InterPro" id="IPR011050">
    <property type="entry name" value="Pectin_lyase_fold/virulence"/>
</dbReference>
<dbReference type="SUPFAM" id="SSF51126">
    <property type="entry name" value="Pectin lyase-like"/>
    <property type="match status" value="1"/>
</dbReference>
<keyword evidence="2" id="KW-0547">Nucleotide-binding</keyword>
<dbReference type="Gene3D" id="2.160.20.10">
    <property type="entry name" value="Single-stranded right-handed beta-helix, Pectin lyase-like"/>
    <property type="match status" value="2"/>
</dbReference>
<name>A0ABV6A792_9PSEU</name>
<dbReference type="InterPro" id="IPR006626">
    <property type="entry name" value="PbH1"/>
</dbReference>
<dbReference type="EMBL" id="JBHLZU010000032">
    <property type="protein sequence ID" value="MFB9909053.1"/>
    <property type="molecule type" value="Genomic_DNA"/>
</dbReference>
<dbReference type="CDD" id="cd00009">
    <property type="entry name" value="AAA"/>
    <property type="match status" value="1"/>
</dbReference>
<keyword evidence="6" id="KW-1185">Reference proteome</keyword>
<dbReference type="PANTHER" id="PTHR43392:SF2">
    <property type="entry name" value="AAA-TYPE ATPASE FAMILY PROTEIN _ ANKYRIN REPEAT FAMILY PROTEIN"/>
    <property type="match status" value="1"/>
</dbReference>
<evidence type="ECO:0000259" key="4">
    <source>
        <dbReference type="SMART" id="SM00382"/>
    </source>
</evidence>
<comment type="similarity">
    <text evidence="1">Belongs to the CbxX/CfxQ family.</text>
</comment>
<accession>A0ABV6A792</accession>
<dbReference type="Gene3D" id="3.40.50.300">
    <property type="entry name" value="P-loop containing nucleotide triphosphate hydrolases"/>
    <property type="match status" value="1"/>
</dbReference>
<dbReference type="PRINTS" id="PR00819">
    <property type="entry name" value="CBXCFQXSUPER"/>
</dbReference>
<reference evidence="5 6" key="1">
    <citation type="submission" date="2024-09" db="EMBL/GenBank/DDBJ databases">
        <authorList>
            <person name="Sun Q."/>
            <person name="Mori K."/>
        </authorList>
    </citation>
    <scope>NUCLEOTIDE SEQUENCE [LARGE SCALE GENOMIC DNA]</scope>
    <source>
        <strain evidence="5 6">TBRC 7907</strain>
    </source>
</reference>
<dbReference type="Gene3D" id="1.10.8.60">
    <property type="match status" value="1"/>
</dbReference>
<dbReference type="InterPro" id="IPR039448">
    <property type="entry name" value="Beta_helix"/>
</dbReference>
<evidence type="ECO:0000313" key="6">
    <source>
        <dbReference type="Proteomes" id="UP001589693"/>
    </source>
</evidence>
<evidence type="ECO:0000313" key="5">
    <source>
        <dbReference type="EMBL" id="MFB9909053.1"/>
    </source>
</evidence>
<organism evidence="5 6">
    <name type="scientific">Allokutzneria oryzae</name>
    <dbReference type="NCBI Taxonomy" id="1378989"/>
    <lineage>
        <taxon>Bacteria</taxon>
        <taxon>Bacillati</taxon>
        <taxon>Actinomycetota</taxon>
        <taxon>Actinomycetes</taxon>
        <taxon>Pseudonocardiales</taxon>
        <taxon>Pseudonocardiaceae</taxon>
        <taxon>Allokutzneria</taxon>
    </lineage>
</organism>
<dbReference type="InterPro" id="IPR012334">
    <property type="entry name" value="Pectin_lyas_fold"/>
</dbReference>
<dbReference type="Pfam" id="PF17866">
    <property type="entry name" value="AAA_lid_6"/>
    <property type="match status" value="1"/>
</dbReference>
<keyword evidence="3" id="KW-0067">ATP-binding</keyword>
<dbReference type="InterPro" id="IPR050773">
    <property type="entry name" value="CbxX/CfxQ_RuBisCO_ESX"/>
</dbReference>
<proteinExistence type="inferred from homology"/>
<evidence type="ECO:0000256" key="2">
    <source>
        <dbReference type="ARBA" id="ARBA00022741"/>
    </source>
</evidence>
<dbReference type="Pfam" id="PF13229">
    <property type="entry name" value="Beta_helix"/>
    <property type="match status" value="2"/>
</dbReference>
<evidence type="ECO:0000256" key="3">
    <source>
        <dbReference type="ARBA" id="ARBA00022840"/>
    </source>
</evidence>
<dbReference type="InterPro" id="IPR003959">
    <property type="entry name" value="ATPase_AAA_core"/>
</dbReference>
<sequence>MRDADELRQTGRIVRGMTPPLFAVSRDQQTGYRTIGDAVAAAPEGALITVWPGRYEENLVLSRTVTIRAHGGPGTVTLGSWQGSAVVSGAAGAKLDGLTIHGGDGDLPAVDVHNGQLTLDGCEITTRGWTAVLARESGSVAMRECRVTNPGGAGVMSTSSSPGVVEDCVIEELKTSAIVLAERGNLVVRRSVLRNGDGNGVYATGHAVGRVEDCEIYAVGKPAVALADDSGPSLLRVRVRDCADAGFHLTTRTRTTVRDCSVTGVAGTGMVVGDGADPLVTSLRVTRAEAGGIRVGGRSRGVFENCEITDCGGAGVAVGGASRPDFRHTTVRDGHGVVLAEGSTAEFDRLDVLDVRGPAVEVHSEARPVLRKLLVSGCGGDAVRVGGRAQGRFDQVEIVDAGGAGVRVDEGAAPTFGEVRTTRTAGPGVHVADGSVALRDSVLAETEEPGAVVEPNGELALVRVEVKDCGGAGVRVDEGGRLRLEHCRVNGEPVTGDRVSHQVPVRAAEVRAPAQKTVEATEDALVELHGLTGLAGVKQDVTALVNLNKMARRRTELGLPAPPMSRHLVFAGSPGTGKTTVARLYGSVLAELGVLRQGHLVEVARADLVAQYVGATAIKTTEAVTKALGGVLFIDEAYTLSASTAGSGPDFGQEAIDTLVKLMEDHRDDLVVIAAGYSEQMSGFLSSNPGLASRFTRTITFADYTSAELVTIVGQIADKHGYLLADDTRAALTGYFDALPRGADFGNGRTARKTFEAMIDRQATRLADLAEVSVAELTDLRPEDLDVTG</sequence>
<dbReference type="Pfam" id="PF00004">
    <property type="entry name" value="AAA"/>
    <property type="match status" value="1"/>
</dbReference>
<dbReference type="InterPro" id="IPR000641">
    <property type="entry name" value="CbxX/CfxQ"/>
</dbReference>
<dbReference type="SMART" id="SM00710">
    <property type="entry name" value="PbH1"/>
    <property type="match status" value="12"/>
</dbReference>
<evidence type="ECO:0000256" key="1">
    <source>
        <dbReference type="ARBA" id="ARBA00010378"/>
    </source>
</evidence>
<gene>
    <name evidence="5" type="ORF">ACFFQA_34375</name>
</gene>
<feature type="domain" description="AAA+ ATPase" evidence="4">
    <location>
        <begin position="564"/>
        <end position="705"/>
    </location>
</feature>
<comment type="caution">
    <text evidence="5">The sequence shown here is derived from an EMBL/GenBank/DDBJ whole genome shotgun (WGS) entry which is preliminary data.</text>
</comment>
<dbReference type="SMART" id="SM00382">
    <property type="entry name" value="AAA"/>
    <property type="match status" value="1"/>
</dbReference>
<dbReference type="InterPro" id="IPR027417">
    <property type="entry name" value="P-loop_NTPase"/>
</dbReference>
<dbReference type="InterPro" id="IPR041627">
    <property type="entry name" value="AAA_lid_6"/>
</dbReference>
<dbReference type="InterPro" id="IPR003593">
    <property type="entry name" value="AAA+_ATPase"/>
</dbReference>
<protein>
    <submittedName>
        <fullName evidence="5">Right-handed parallel beta-helix repeat-containing protein</fullName>
    </submittedName>
</protein>
<dbReference type="RefSeq" id="WP_377861391.1">
    <property type="nucleotide sequence ID" value="NZ_JBHLZU010000032.1"/>
</dbReference>
<dbReference type="Proteomes" id="UP001589693">
    <property type="component" value="Unassembled WGS sequence"/>
</dbReference>
<dbReference type="SUPFAM" id="SSF52540">
    <property type="entry name" value="P-loop containing nucleoside triphosphate hydrolases"/>
    <property type="match status" value="1"/>
</dbReference>
<dbReference type="PANTHER" id="PTHR43392">
    <property type="entry name" value="AAA-TYPE ATPASE FAMILY PROTEIN / ANKYRIN REPEAT FAMILY PROTEIN"/>
    <property type="match status" value="1"/>
</dbReference>